<dbReference type="Proteomes" id="UP000175669">
    <property type="component" value="Unassembled WGS sequence"/>
</dbReference>
<dbReference type="AlphaFoldDB" id="A0A1E8CGM4"/>
<dbReference type="InterPro" id="IPR050765">
    <property type="entry name" value="Riboflavin_Biosynth_HTPR"/>
</dbReference>
<dbReference type="GO" id="GO:0016787">
    <property type="term" value="F:hydrolase activity"/>
    <property type="evidence" value="ECO:0007669"/>
    <property type="project" value="UniProtKB-KW"/>
</dbReference>
<dbReference type="STRING" id="1524254.PHACT_13635"/>
<dbReference type="SUPFAM" id="SSF53597">
    <property type="entry name" value="Dihydrofolate reductase-like"/>
    <property type="match status" value="1"/>
</dbReference>
<accession>A0A1E8CGM4</accession>
<name>A0A1E8CGM4_9GAMM</name>
<gene>
    <name evidence="5" type="ORF">PHACT_13635</name>
</gene>
<sequence length="247" mass="26632">MNLNQQIESWLLSQRAQLVARDRPFVTLSYAQSWDGSITLQSGEPLALSGEPAMQLTHHLRSLHDGILVGIGTVLSDDPRLNVRQWQGPDPQPIVLDAQFRIPPGARLCHLSDKRCWVLTSAETACPVDSALEVIRLPGDSAGRVSLHDALGELKQRGINSLMVEGGANVITGFLKQKLVDAIVLTVAPRLVGGYKAVGDLQFSDRAALPKIAPVFTDTLGSDVIMWGKVQYDNVAGDEDADHAGAS</sequence>
<comment type="caution">
    <text evidence="5">The sequence shown here is derived from an EMBL/GenBank/DDBJ whole genome shotgun (WGS) entry which is preliminary data.</text>
</comment>
<dbReference type="InterPro" id="IPR002734">
    <property type="entry name" value="RibDG_C"/>
</dbReference>
<evidence type="ECO:0000313" key="5">
    <source>
        <dbReference type="EMBL" id="OFE11576.1"/>
    </source>
</evidence>
<dbReference type="RefSeq" id="WP_070118826.1">
    <property type="nucleotide sequence ID" value="NZ_MASR01000002.1"/>
</dbReference>
<keyword evidence="3" id="KW-0560">Oxidoreductase</keyword>
<evidence type="ECO:0000313" key="6">
    <source>
        <dbReference type="Proteomes" id="UP000175669"/>
    </source>
</evidence>
<dbReference type="EMBL" id="MASR01000002">
    <property type="protein sequence ID" value="OFE11576.1"/>
    <property type="molecule type" value="Genomic_DNA"/>
</dbReference>
<dbReference type="PANTHER" id="PTHR38011:SF7">
    <property type="entry name" value="2,5-DIAMINO-6-RIBOSYLAMINO-4(3H)-PYRIMIDINONE 5'-PHOSPHATE REDUCTASE"/>
    <property type="match status" value="1"/>
</dbReference>
<dbReference type="GO" id="GO:0009231">
    <property type="term" value="P:riboflavin biosynthetic process"/>
    <property type="evidence" value="ECO:0007669"/>
    <property type="project" value="InterPro"/>
</dbReference>
<feature type="domain" description="Bacterial bifunctional deaminase-reductase C-terminal" evidence="4">
    <location>
        <begin position="24"/>
        <end position="224"/>
    </location>
</feature>
<dbReference type="GO" id="GO:0008703">
    <property type="term" value="F:5-amino-6-(5-phosphoribosylamino)uracil reductase activity"/>
    <property type="evidence" value="ECO:0007669"/>
    <property type="project" value="InterPro"/>
</dbReference>
<dbReference type="PANTHER" id="PTHR38011">
    <property type="entry name" value="DIHYDROFOLATE REDUCTASE FAMILY PROTEIN (AFU_ORTHOLOGUE AFUA_8G06820)"/>
    <property type="match status" value="1"/>
</dbReference>
<dbReference type="InterPro" id="IPR024072">
    <property type="entry name" value="DHFR-like_dom_sf"/>
</dbReference>
<dbReference type="OrthoDB" id="2313602at2"/>
<keyword evidence="6" id="KW-1185">Reference proteome</keyword>
<keyword evidence="2" id="KW-0521">NADP</keyword>
<evidence type="ECO:0000256" key="1">
    <source>
        <dbReference type="ARBA" id="ARBA00005104"/>
    </source>
</evidence>
<keyword evidence="5" id="KW-0378">Hydrolase</keyword>
<dbReference type="Pfam" id="PF01872">
    <property type="entry name" value="RibD_C"/>
    <property type="match status" value="1"/>
</dbReference>
<proteinExistence type="predicted"/>
<comment type="pathway">
    <text evidence="1">Cofactor biosynthesis; riboflavin biosynthesis.</text>
</comment>
<dbReference type="Gene3D" id="3.40.430.10">
    <property type="entry name" value="Dihydrofolate Reductase, subunit A"/>
    <property type="match status" value="1"/>
</dbReference>
<evidence type="ECO:0000256" key="2">
    <source>
        <dbReference type="ARBA" id="ARBA00022857"/>
    </source>
</evidence>
<reference evidence="6" key="1">
    <citation type="submission" date="2016-07" db="EMBL/GenBank/DDBJ databases">
        <authorList>
            <person name="Florea S."/>
            <person name="Webb J.S."/>
            <person name="Jaromczyk J."/>
            <person name="Schardl C.L."/>
        </authorList>
    </citation>
    <scope>NUCLEOTIDE SEQUENCE [LARGE SCALE GENOMIC DNA]</scope>
    <source>
        <strain evidence="6">KCTC 42131</strain>
    </source>
</reference>
<evidence type="ECO:0000259" key="4">
    <source>
        <dbReference type="Pfam" id="PF01872"/>
    </source>
</evidence>
<protein>
    <submittedName>
        <fullName evidence="5">GTP cyclohydrolase</fullName>
    </submittedName>
</protein>
<organism evidence="5 6">
    <name type="scientific">Pseudohongiella acticola</name>
    <dbReference type="NCBI Taxonomy" id="1524254"/>
    <lineage>
        <taxon>Bacteria</taxon>
        <taxon>Pseudomonadati</taxon>
        <taxon>Pseudomonadota</taxon>
        <taxon>Gammaproteobacteria</taxon>
        <taxon>Pseudomonadales</taxon>
        <taxon>Pseudohongiellaceae</taxon>
        <taxon>Pseudohongiella</taxon>
    </lineage>
</organism>
<evidence type="ECO:0000256" key="3">
    <source>
        <dbReference type="ARBA" id="ARBA00023002"/>
    </source>
</evidence>